<gene>
    <name evidence="2" type="ordered locus">Snov_0793</name>
</gene>
<sequence length="94" mass="10075">MRLLKGAVVIYVLACVISLLLILATVRSWFGLEPDPFVAIYAVTLSLPWVLLMPDLELFGAFNGVAALMLGMLVNLALLLGLVHLLGLRGRSGA</sequence>
<dbReference type="AlphaFoldDB" id="D7A5J7"/>
<evidence type="ECO:0000256" key="1">
    <source>
        <dbReference type="SAM" id="Phobius"/>
    </source>
</evidence>
<dbReference type="EMBL" id="CP002026">
    <property type="protein sequence ID" value="ADH88121.1"/>
    <property type="molecule type" value="Genomic_DNA"/>
</dbReference>
<keyword evidence="1" id="KW-1133">Transmembrane helix</keyword>
<dbReference type="HOGENOM" id="CLU_2384725_0_0_5"/>
<evidence type="ECO:0000313" key="3">
    <source>
        <dbReference type="Proteomes" id="UP000006633"/>
    </source>
</evidence>
<dbReference type="KEGG" id="sno:Snov_0793"/>
<keyword evidence="1" id="KW-0472">Membrane</keyword>
<protein>
    <submittedName>
        <fullName evidence="2">Uncharacterized protein</fullName>
    </submittedName>
</protein>
<keyword evidence="1" id="KW-0812">Transmembrane</keyword>
<reference evidence="2 3" key="1">
    <citation type="journal article" date="2012" name="Stand. Genomic Sci.">
        <title>Complete genome sequence of the facultatively chemolithoautotrophic and methylotrophic alpha Proteobacterium Starkeya novella type strain (ATCC 8093(T)).</title>
        <authorList>
            <person name="Kappler U."/>
            <person name="Davenport K."/>
            <person name="Beatson S."/>
            <person name="Lucas S."/>
            <person name="Lapidus A."/>
            <person name="Copeland A."/>
            <person name="Berry K.W."/>
            <person name="Glavina Del Rio T."/>
            <person name="Hammon N."/>
            <person name="Dalin E."/>
            <person name="Tice H."/>
            <person name="Pitluck S."/>
            <person name="Richardson P."/>
            <person name="Bruce D."/>
            <person name="Goodwin L.A."/>
            <person name="Han C."/>
            <person name="Tapia R."/>
            <person name="Detter J.C."/>
            <person name="Chang Y.J."/>
            <person name="Jeffries C.D."/>
            <person name="Land M."/>
            <person name="Hauser L."/>
            <person name="Kyrpides N.C."/>
            <person name="Goker M."/>
            <person name="Ivanova N."/>
            <person name="Klenk H.P."/>
            <person name="Woyke T."/>
        </authorList>
    </citation>
    <scope>NUCLEOTIDE SEQUENCE [LARGE SCALE GENOMIC DNA]</scope>
    <source>
        <strain evidence="3">ATCC 8093 / DSM 506 / JCM 20403 / CCM 1077 / IAM 12100 / NBRC 12443 / NCIMB 10456</strain>
    </source>
</reference>
<feature type="transmembrane region" description="Helical" evidence="1">
    <location>
        <begin position="7"/>
        <end position="30"/>
    </location>
</feature>
<accession>D7A5J7</accession>
<feature type="transmembrane region" description="Helical" evidence="1">
    <location>
        <begin position="65"/>
        <end position="86"/>
    </location>
</feature>
<organism evidence="2 3">
    <name type="scientific">Ancylobacter novellus (strain ATCC 8093 / DSM 506 / JCM 20403 / CCM 1077 / IAM 12100 / NBRC 12443 / NCIMB 10456)</name>
    <name type="common">Starkeya novella</name>
    <dbReference type="NCBI Taxonomy" id="639283"/>
    <lineage>
        <taxon>Bacteria</taxon>
        <taxon>Pseudomonadati</taxon>
        <taxon>Pseudomonadota</taxon>
        <taxon>Alphaproteobacteria</taxon>
        <taxon>Hyphomicrobiales</taxon>
        <taxon>Xanthobacteraceae</taxon>
        <taxon>Ancylobacter</taxon>
    </lineage>
</organism>
<proteinExistence type="predicted"/>
<dbReference type="Proteomes" id="UP000006633">
    <property type="component" value="Chromosome"/>
</dbReference>
<evidence type="ECO:0000313" key="2">
    <source>
        <dbReference type="EMBL" id="ADH88121.1"/>
    </source>
</evidence>
<name>D7A5J7_ANCN5</name>
<keyword evidence="3" id="KW-1185">Reference proteome</keyword>